<dbReference type="InterPro" id="IPR008278">
    <property type="entry name" value="4-PPantetheinyl_Trfase_dom"/>
</dbReference>
<dbReference type="GO" id="GO:0008897">
    <property type="term" value="F:holo-[acyl-carrier-protein] synthase activity"/>
    <property type="evidence" value="ECO:0007669"/>
    <property type="project" value="InterPro"/>
</dbReference>
<dbReference type="AlphaFoldDB" id="A0A4D8TUS6"/>
<dbReference type="SUPFAM" id="SSF56214">
    <property type="entry name" value="4'-phosphopantetheinyl transferase"/>
    <property type="match status" value="2"/>
</dbReference>
<organism evidence="5">
    <name type="scientific">Burkholderia gladioli</name>
    <name type="common">Pseudomonas marginata</name>
    <name type="synonym">Phytomonas marginata</name>
    <dbReference type="NCBI Taxonomy" id="28095"/>
    <lineage>
        <taxon>Bacteria</taxon>
        <taxon>Pseudomonadati</taxon>
        <taxon>Pseudomonadota</taxon>
        <taxon>Betaproteobacteria</taxon>
        <taxon>Burkholderiales</taxon>
        <taxon>Burkholderiaceae</taxon>
        <taxon>Burkholderia</taxon>
    </lineage>
</organism>
<keyword evidence="2" id="KW-0808">Transferase</keyword>
<evidence type="ECO:0000259" key="3">
    <source>
        <dbReference type="Pfam" id="PF01648"/>
    </source>
</evidence>
<dbReference type="EMBL" id="LT797838">
    <property type="protein sequence ID" value="SKB24618.1"/>
    <property type="molecule type" value="Genomic_DNA"/>
</dbReference>
<reference evidence="5" key="2">
    <citation type="submission" date="2019-04" db="EMBL/GenBank/DDBJ databases">
        <title>Antibiotic -producing symbionts dynamically transition between plant pathogenicity and insect- defensive mutualism.</title>
        <authorList>
            <person name="Florez L."/>
        </authorList>
    </citation>
    <scope>NUCLEOTIDE SEQUENCE</scope>
    <source>
        <strain evidence="5">ST036079</strain>
    </source>
</reference>
<dbReference type="InterPro" id="IPR050559">
    <property type="entry name" value="P-Pant_transferase_sf"/>
</dbReference>
<evidence type="ECO:0000313" key="5">
    <source>
        <dbReference type="EMBL" id="SKB24618.1"/>
    </source>
</evidence>
<dbReference type="GO" id="GO:0000287">
    <property type="term" value="F:magnesium ion binding"/>
    <property type="evidence" value="ECO:0007669"/>
    <property type="project" value="InterPro"/>
</dbReference>
<dbReference type="InterPro" id="IPR037143">
    <property type="entry name" value="4-PPantetheinyl_Trfase_dom_sf"/>
</dbReference>
<name>A0A4D8TUS6_BURGA</name>
<feature type="domain" description="4'-phosphopantetheinyl transferase N-terminal" evidence="4">
    <location>
        <begin position="38"/>
        <end position="119"/>
    </location>
</feature>
<dbReference type="GO" id="GO:0005829">
    <property type="term" value="C:cytosol"/>
    <property type="evidence" value="ECO:0007669"/>
    <property type="project" value="TreeGrafter"/>
</dbReference>
<dbReference type="PANTHER" id="PTHR12215">
    <property type="entry name" value="PHOSPHOPANTETHEINE TRANSFERASE"/>
    <property type="match status" value="1"/>
</dbReference>
<feature type="domain" description="4'-phosphopantetheinyl transferase" evidence="3">
    <location>
        <begin position="125"/>
        <end position="233"/>
    </location>
</feature>
<proteinExistence type="inferred from homology"/>
<dbReference type="RefSeq" id="WP_160294754.1">
    <property type="nucleotide sequence ID" value="NZ_CADEXC010000030.1"/>
</dbReference>
<accession>A0A4D8TUS6</accession>
<evidence type="ECO:0000256" key="2">
    <source>
        <dbReference type="ARBA" id="ARBA00022679"/>
    </source>
</evidence>
<dbReference type="GO" id="GO:0019878">
    <property type="term" value="P:lysine biosynthetic process via aminoadipic acid"/>
    <property type="evidence" value="ECO:0007669"/>
    <property type="project" value="TreeGrafter"/>
</dbReference>
<reference evidence="5" key="1">
    <citation type="submission" date="2017-02" db="EMBL/GenBank/DDBJ databases">
        <authorList>
            <person name="Scherlach K."/>
        </authorList>
    </citation>
    <scope>NUCLEOTIDE SEQUENCE</scope>
    <source>
        <strain evidence="5">ST036079</strain>
    </source>
</reference>
<sequence>MSELPGRSCPSFDATPRVDLWCACPADIDDPRLLHAYRALLSEAERERQDRFLFARDRHRDLVTRALVRIVLSRYADLAPEAWRFVPNRYGRPGIANPAAGLRDLSFNITHGGARVIVAVARGIQVGVDTESIAARPAPLAIAERYFSRDEAEALEALPAALRQQRFYETWTLKEAYVKARSMGMWLPFEQVAFHFEGERHVRLALGASLGDSASRWQLSQLWPDDEHVVSVCASCGADTMPSLHATAIVPWVSEAPLGFRLARSSTAAAMPAQAQAGRTSVRSK</sequence>
<evidence type="ECO:0000256" key="1">
    <source>
        <dbReference type="ARBA" id="ARBA00010990"/>
    </source>
</evidence>
<dbReference type="Pfam" id="PF01648">
    <property type="entry name" value="ACPS"/>
    <property type="match status" value="1"/>
</dbReference>
<comment type="similarity">
    <text evidence="1">Belongs to the P-Pant transferase superfamily. Gsp/Sfp/HetI/AcpT family.</text>
</comment>
<dbReference type="InterPro" id="IPR055066">
    <property type="entry name" value="AASDHPPT_N"/>
</dbReference>
<dbReference type="Gene3D" id="3.90.470.20">
    <property type="entry name" value="4'-phosphopantetheinyl transferase domain"/>
    <property type="match status" value="2"/>
</dbReference>
<dbReference type="PANTHER" id="PTHR12215:SF10">
    <property type="entry name" value="L-AMINOADIPATE-SEMIALDEHYDE DEHYDROGENASE-PHOSPHOPANTETHEINYL TRANSFERASE"/>
    <property type="match status" value="1"/>
</dbReference>
<dbReference type="Pfam" id="PF22624">
    <property type="entry name" value="AASDHPPT_N"/>
    <property type="match status" value="1"/>
</dbReference>
<evidence type="ECO:0000259" key="4">
    <source>
        <dbReference type="Pfam" id="PF22624"/>
    </source>
</evidence>
<protein>
    <submittedName>
        <fullName evidence="5">Uncharacterized protein</fullName>
    </submittedName>
</protein>